<feature type="domain" description="Novel STAND NTPase 3" evidence="2">
    <location>
        <begin position="59"/>
        <end position="104"/>
    </location>
</feature>
<protein>
    <recommendedName>
        <fullName evidence="2">Novel STAND NTPase 3 domain-containing protein</fullName>
    </recommendedName>
</protein>
<name>A0A1I6AX94_9PSEU</name>
<evidence type="ECO:0000259" key="2">
    <source>
        <dbReference type="Pfam" id="PF20720"/>
    </source>
</evidence>
<accession>A0A1I6AX94</accession>
<evidence type="ECO:0000256" key="1">
    <source>
        <dbReference type="SAM" id="MobiDB-lite"/>
    </source>
</evidence>
<dbReference type="InterPro" id="IPR049050">
    <property type="entry name" value="nSTAND3"/>
</dbReference>
<proteinExistence type="predicted"/>
<reference evidence="3 4" key="1">
    <citation type="submission" date="2016-10" db="EMBL/GenBank/DDBJ databases">
        <authorList>
            <person name="de Groot N.N."/>
        </authorList>
    </citation>
    <scope>NUCLEOTIDE SEQUENCE [LARGE SCALE GENOMIC DNA]</scope>
    <source>
        <strain evidence="3 4">DSM 44637</strain>
    </source>
</reference>
<sequence>MTAGERESPGPLPRPGVGSPVTQYTQINNIDTPGPHNRRRPFGLLHESDLGWLYRRFEPPEGFPQAQHKLEKCRLVLISGPAGAGMRTAAKMLLRTYADSSHLFRVLPTEVEEDAFDPDSVADGDLLLLDLSSVESEYYAKLKEKALYLRAHTKARSTRLVIIVDRAVEEQFEFDESRQFLVPLGRPDPAVVLRRHLAADGLSGDLDPAEYQAFCASLVSSSMNNLARLAERARSSARGGQRLLDLLREAQQAVADRTEEARKLLDGKKDGVVRALALALAMLEGEHRRVVFAAAAKLLTQVEHPESEVPLLERISLSSYLGEVTAVPADEHGGIRFREAGYGGAVAAYFWREYPRLHNVLHDWSASLVGMEELSRSSRLRLADRMAIQLLDADLQDDLAQLVRNWPPARDWPDQVQTVLSRGLAHSRHGRFFRQQFYTWARARDLPGQFAAVLADLCAAEMAAEYPEEALTRLNHLVKRNRDRVDSYALERLLQLVASDLRLYRRLAWRLRQHPPRPDRGRSETELALRVLSPKLVLSTDVRGRRFGSDPTVRRCIEAVWRALMTNLPAPQWQEHLRTWLSECAGADAPDAALLVREVLAGAGGDPRTLATVYVTARDWARSGDRVSRARFALLVIQLINEAQGVVDSDTTTLREKKGRS</sequence>
<dbReference type="STRING" id="112413.SAMN05421854_12192"/>
<dbReference type="Pfam" id="PF20720">
    <property type="entry name" value="nSTAND3"/>
    <property type="match status" value="1"/>
</dbReference>
<dbReference type="AlphaFoldDB" id="A0A1I6AX94"/>
<dbReference type="EMBL" id="FOWC01000021">
    <property type="protein sequence ID" value="SFQ73328.1"/>
    <property type="molecule type" value="Genomic_DNA"/>
</dbReference>
<organism evidence="3 4">
    <name type="scientific">Amycolatopsis rubida</name>
    <dbReference type="NCBI Taxonomy" id="112413"/>
    <lineage>
        <taxon>Bacteria</taxon>
        <taxon>Bacillati</taxon>
        <taxon>Actinomycetota</taxon>
        <taxon>Actinomycetes</taxon>
        <taxon>Pseudonocardiales</taxon>
        <taxon>Pseudonocardiaceae</taxon>
        <taxon>Amycolatopsis</taxon>
    </lineage>
</organism>
<dbReference type="Proteomes" id="UP000199137">
    <property type="component" value="Unassembled WGS sequence"/>
</dbReference>
<evidence type="ECO:0000313" key="4">
    <source>
        <dbReference type="Proteomes" id="UP000199137"/>
    </source>
</evidence>
<gene>
    <name evidence="3" type="ORF">SAMN05421854_12192</name>
</gene>
<feature type="region of interest" description="Disordered" evidence="1">
    <location>
        <begin position="1"/>
        <end position="21"/>
    </location>
</feature>
<evidence type="ECO:0000313" key="3">
    <source>
        <dbReference type="EMBL" id="SFQ73328.1"/>
    </source>
</evidence>